<dbReference type="Proteomes" id="UP000799118">
    <property type="component" value="Unassembled WGS sequence"/>
</dbReference>
<proteinExistence type="predicted"/>
<sequence length="251" mass="27641">MAGGLAQPIHHSGGHCFIWPLTVIANRISENSPKRLQAHASLSQESNPSLFSKPAFLTNRAASYMAMKRLRLAFDDCYDSNSPPGRAQRALERERMKQIMEKDSKRGLGDSEIGQVAKRGQRDDNEPPLKKVFPKRMVSGRSGNLFLRPNPMSFAARAWANLLVSDNGSSDDDKGPDTPEDSLSPPAIVTVELEEWEQGPLLIVTAPAILPTYKPSPFSFARRHWSSLSATSIYALFISPIQNSSDPLVAN</sequence>
<reference evidence="2" key="1">
    <citation type="journal article" date="2019" name="Environ. Microbiol.">
        <title>Fungal ecological strategies reflected in gene transcription - a case study of two litter decomposers.</title>
        <authorList>
            <person name="Barbi F."/>
            <person name="Kohler A."/>
            <person name="Barry K."/>
            <person name="Baskaran P."/>
            <person name="Daum C."/>
            <person name="Fauchery L."/>
            <person name="Ihrmark K."/>
            <person name="Kuo A."/>
            <person name="LaButti K."/>
            <person name="Lipzen A."/>
            <person name="Morin E."/>
            <person name="Grigoriev I.V."/>
            <person name="Henrissat B."/>
            <person name="Lindahl B."/>
            <person name="Martin F."/>
        </authorList>
    </citation>
    <scope>NUCLEOTIDE SEQUENCE</scope>
    <source>
        <strain evidence="2">JB14</strain>
    </source>
</reference>
<dbReference type="EMBL" id="ML769505">
    <property type="protein sequence ID" value="KAE9396943.1"/>
    <property type="molecule type" value="Genomic_DNA"/>
</dbReference>
<evidence type="ECO:0000256" key="1">
    <source>
        <dbReference type="SAM" id="MobiDB-lite"/>
    </source>
</evidence>
<organism evidence="2 3">
    <name type="scientific">Gymnopus androsaceus JB14</name>
    <dbReference type="NCBI Taxonomy" id="1447944"/>
    <lineage>
        <taxon>Eukaryota</taxon>
        <taxon>Fungi</taxon>
        <taxon>Dikarya</taxon>
        <taxon>Basidiomycota</taxon>
        <taxon>Agaricomycotina</taxon>
        <taxon>Agaricomycetes</taxon>
        <taxon>Agaricomycetidae</taxon>
        <taxon>Agaricales</taxon>
        <taxon>Marasmiineae</taxon>
        <taxon>Omphalotaceae</taxon>
        <taxon>Gymnopus</taxon>
    </lineage>
</organism>
<gene>
    <name evidence="2" type="ORF">BT96DRAFT_996218</name>
</gene>
<dbReference type="AlphaFoldDB" id="A0A6A4HGJ2"/>
<evidence type="ECO:0000313" key="3">
    <source>
        <dbReference type="Proteomes" id="UP000799118"/>
    </source>
</evidence>
<accession>A0A6A4HGJ2</accession>
<keyword evidence="3" id="KW-1185">Reference proteome</keyword>
<name>A0A6A4HGJ2_9AGAR</name>
<evidence type="ECO:0000313" key="2">
    <source>
        <dbReference type="EMBL" id="KAE9396943.1"/>
    </source>
</evidence>
<protein>
    <submittedName>
        <fullName evidence="2">Uncharacterized protein</fullName>
    </submittedName>
</protein>
<dbReference type="OrthoDB" id="6627536at2759"/>
<feature type="region of interest" description="Disordered" evidence="1">
    <location>
        <begin position="102"/>
        <end position="131"/>
    </location>
</feature>
<feature type="compositionally biased region" description="Basic and acidic residues" evidence="1">
    <location>
        <begin position="120"/>
        <end position="129"/>
    </location>
</feature>